<dbReference type="PANTHER" id="PTHR13056:SF0">
    <property type="entry name" value="VACUOLAR FUSION PROTEIN CCZ1 HOMOLOG-RELATED"/>
    <property type="match status" value="1"/>
</dbReference>
<protein>
    <submittedName>
        <fullName evidence="2">Uncharacterized protein</fullName>
    </submittedName>
</protein>
<evidence type="ECO:0000256" key="1">
    <source>
        <dbReference type="SAM" id="MobiDB-lite"/>
    </source>
</evidence>
<name>A0A1Y2AUI0_9TREE</name>
<dbReference type="InParanoid" id="A0A1Y2AUI0"/>
<proteinExistence type="predicted"/>
<feature type="compositionally biased region" description="Basic and acidic residues" evidence="1">
    <location>
        <begin position="369"/>
        <end position="405"/>
    </location>
</feature>
<dbReference type="STRING" id="71784.A0A1Y2AUI0"/>
<feature type="compositionally biased region" description="Low complexity" evidence="1">
    <location>
        <begin position="436"/>
        <end position="450"/>
    </location>
</feature>
<dbReference type="InterPro" id="IPR013176">
    <property type="entry name" value="Ccz1"/>
</dbReference>
<dbReference type="PANTHER" id="PTHR13056">
    <property type="entry name" value="VACUOLAR FUSION PROTEIN CCZ1 HOMOLOG-RELATED"/>
    <property type="match status" value="1"/>
</dbReference>
<reference evidence="2 3" key="1">
    <citation type="submission" date="2016-07" db="EMBL/GenBank/DDBJ databases">
        <title>Pervasive Adenine N6-methylation of Active Genes in Fungi.</title>
        <authorList>
            <consortium name="DOE Joint Genome Institute"/>
            <person name="Mondo S.J."/>
            <person name="Dannebaum R.O."/>
            <person name="Kuo R.C."/>
            <person name="Labutti K."/>
            <person name="Haridas S."/>
            <person name="Kuo A."/>
            <person name="Salamov A."/>
            <person name="Ahrendt S.R."/>
            <person name="Lipzen A."/>
            <person name="Sullivan W."/>
            <person name="Andreopoulos W.B."/>
            <person name="Clum A."/>
            <person name="Lindquist E."/>
            <person name="Daum C."/>
            <person name="Ramamoorthy G.K."/>
            <person name="Gryganskyi A."/>
            <person name="Culley D."/>
            <person name="Magnuson J.K."/>
            <person name="James T.Y."/>
            <person name="O'Malley M.A."/>
            <person name="Stajich J.E."/>
            <person name="Spatafora J.W."/>
            <person name="Visel A."/>
            <person name="Grigoriev I.V."/>
        </authorList>
    </citation>
    <scope>NUCLEOTIDE SEQUENCE [LARGE SCALE GENOMIC DNA]</scope>
    <source>
        <strain evidence="2 3">68-887.2</strain>
    </source>
</reference>
<dbReference type="AlphaFoldDB" id="A0A1Y2AUI0"/>
<accession>A0A1Y2AUI0</accession>
<evidence type="ECO:0000313" key="3">
    <source>
        <dbReference type="Proteomes" id="UP000193986"/>
    </source>
</evidence>
<dbReference type="EMBL" id="MCFC01000050">
    <property type="protein sequence ID" value="ORY26136.1"/>
    <property type="molecule type" value="Genomic_DNA"/>
</dbReference>
<keyword evidence="3" id="KW-1185">Reference proteome</keyword>
<sequence>MPNSTLTSLSHLVIFNPTLRPTIPEQYLPDGSRDKDLEDDLREAGQILFYTSRKAGGVSRDTMLRQVGLVKGLMGFNDMVLGPNGESWWSVHGHRSRMIIYSPEKDFYMYMHVELAHSIPEAGESSGTSKMRGEPLLTAQGLSDRMIVDCLKAAHEDFCLLHGPLSTAPTSSVMDKFWTRFAFSFEARFLSVPTPSPTLLNDWIGGYPPPPDELVSATRNIESLQLFKYGILNSAGPIVSPNDSDPALTRFLMSKLEASLPPPIEPPKIDGRQSLGFGLRKKEGGRKASWNPLGSLASGWVPGLGSRSTTPTGHAEGKEERARWPSFGLSGLGLGEAVGSVGEIFGLGHKSQNEHKTPADTVNTVPLNRAKEEDRQSEIPPEDKQSEVSPEDKPGDEVLPEEPHVEQSSVEEPQVEASSVEESHIEQSSVEEAHVEQSSNEETQVEQSSVEQHHVVEQSSVAIRDLEAAVSSAQVELEWDGRKIYLSRDDYSPSRVSWIIRDTFLVYILHPDQDLPSTQTTLNLFAVLSAAAVATQLSRPLQDISSMANTIPTNSTIYTRCPGFIQISGPEIDPASSHTLSELKDTLASDMTIGEIYARTSTGRFVVAKRGESTQQVYMLVGRKDASLTDAEHAMRSFARGHAEFA</sequence>
<dbReference type="GO" id="GO:0016192">
    <property type="term" value="P:vesicle-mediated transport"/>
    <property type="evidence" value="ECO:0007669"/>
    <property type="project" value="InterPro"/>
</dbReference>
<gene>
    <name evidence="2" type="ORF">BCR39DRAFT_269939</name>
</gene>
<feature type="region of interest" description="Disordered" evidence="1">
    <location>
        <begin position="349"/>
        <end position="453"/>
    </location>
</feature>
<feature type="compositionally biased region" description="Basic and acidic residues" evidence="1">
    <location>
        <begin position="421"/>
        <end position="435"/>
    </location>
</feature>
<feature type="region of interest" description="Disordered" evidence="1">
    <location>
        <begin position="299"/>
        <end position="322"/>
    </location>
</feature>
<feature type="compositionally biased region" description="Low complexity" evidence="1">
    <location>
        <begin position="406"/>
        <end position="420"/>
    </location>
</feature>
<evidence type="ECO:0000313" key="2">
    <source>
        <dbReference type="EMBL" id="ORY26136.1"/>
    </source>
</evidence>
<organism evidence="2 3">
    <name type="scientific">Naematelia encephala</name>
    <dbReference type="NCBI Taxonomy" id="71784"/>
    <lineage>
        <taxon>Eukaryota</taxon>
        <taxon>Fungi</taxon>
        <taxon>Dikarya</taxon>
        <taxon>Basidiomycota</taxon>
        <taxon>Agaricomycotina</taxon>
        <taxon>Tremellomycetes</taxon>
        <taxon>Tremellales</taxon>
        <taxon>Naemateliaceae</taxon>
        <taxon>Naematelia</taxon>
    </lineage>
</organism>
<dbReference type="Proteomes" id="UP000193986">
    <property type="component" value="Unassembled WGS sequence"/>
</dbReference>
<dbReference type="OrthoDB" id="240546at2759"/>
<comment type="caution">
    <text evidence="2">The sequence shown here is derived from an EMBL/GenBank/DDBJ whole genome shotgun (WGS) entry which is preliminary data.</text>
</comment>
<dbReference type="GO" id="GO:0035658">
    <property type="term" value="C:Mon1-Ccz1 complex"/>
    <property type="evidence" value="ECO:0007669"/>
    <property type="project" value="InterPro"/>
</dbReference>